<name>A0A8H4VC98_9HYPO</name>
<evidence type="ECO:0000313" key="2">
    <source>
        <dbReference type="Proteomes" id="UP000562929"/>
    </source>
</evidence>
<protein>
    <submittedName>
        <fullName evidence="1">Uncharacterized protein</fullName>
    </submittedName>
</protein>
<dbReference type="EMBL" id="JAACLJ010000005">
    <property type="protein sequence ID" value="KAF4585375.1"/>
    <property type="molecule type" value="Genomic_DNA"/>
</dbReference>
<comment type="caution">
    <text evidence="1">The sequence shown here is derived from an EMBL/GenBank/DDBJ whole genome shotgun (WGS) entry which is preliminary data.</text>
</comment>
<dbReference type="AlphaFoldDB" id="A0A8H4VC98"/>
<accession>A0A8H4VC98</accession>
<proteinExistence type="predicted"/>
<reference evidence="1 2" key="1">
    <citation type="journal article" date="2020" name="G3 (Bethesda)">
        <title>Genetic Underpinnings of Host Manipulation by Ophiocordyceps as Revealed by Comparative Transcriptomics.</title>
        <authorList>
            <person name="Will I."/>
            <person name="Das B."/>
            <person name="Trinh T."/>
            <person name="Brachmann A."/>
            <person name="Ohm R.A."/>
            <person name="de Bekker C."/>
        </authorList>
    </citation>
    <scope>NUCLEOTIDE SEQUENCE [LARGE SCALE GENOMIC DNA]</scope>
    <source>
        <strain evidence="1 2">EC05</strain>
    </source>
</reference>
<evidence type="ECO:0000313" key="1">
    <source>
        <dbReference type="EMBL" id="KAF4585375.1"/>
    </source>
</evidence>
<organism evidence="1 2">
    <name type="scientific">Ophiocordyceps camponoti-floridani</name>
    <dbReference type="NCBI Taxonomy" id="2030778"/>
    <lineage>
        <taxon>Eukaryota</taxon>
        <taxon>Fungi</taxon>
        <taxon>Dikarya</taxon>
        <taxon>Ascomycota</taxon>
        <taxon>Pezizomycotina</taxon>
        <taxon>Sordariomycetes</taxon>
        <taxon>Hypocreomycetidae</taxon>
        <taxon>Hypocreales</taxon>
        <taxon>Ophiocordycipitaceae</taxon>
        <taxon>Ophiocordyceps</taxon>
    </lineage>
</organism>
<gene>
    <name evidence="1" type="ORF">GQ602_004680</name>
</gene>
<dbReference type="Proteomes" id="UP000562929">
    <property type="component" value="Unassembled WGS sequence"/>
</dbReference>
<keyword evidence="2" id="KW-1185">Reference proteome</keyword>
<sequence>MSEKGRTECLRQGKLGESAGDFLYLFYDHQAHSAAAYNFHFSNKHKHIKTTEYQFHLVPPIPFSAHNPQSSSDGTDDRLDTLNEDVERALALFGGSGMRSQVGQ</sequence>